<feature type="transmembrane region" description="Helical" evidence="6">
    <location>
        <begin position="369"/>
        <end position="390"/>
    </location>
</feature>
<feature type="transmembrane region" description="Helical" evidence="6">
    <location>
        <begin position="304"/>
        <end position="329"/>
    </location>
</feature>
<dbReference type="Gene3D" id="1.20.1250.20">
    <property type="entry name" value="MFS general substrate transporter like domains"/>
    <property type="match status" value="1"/>
</dbReference>
<dbReference type="AlphaFoldDB" id="A0A4R2JKZ3"/>
<reference evidence="7 8" key="1">
    <citation type="submission" date="2019-03" db="EMBL/GenBank/DDBJ databases">
        <title>Genomic Encyclopedia of Type Strains, Phase IV (KMG-IV): sequencing the most valuable type-strain genomes for metagenomic binning, comparative biology and taxonomic classification.</title>
        <authorList>
            <person name="Goeker M."/>
        </authorList>
    </citation>
    <scope>NUCLEOTIDE SEQUENCE [LARGE SCALE GENOMIC DNA]</scope>
    <source>
        <strain evidence="7 8">DSM 45934</strain>
    </source>
</reference>
<evidence type="ECO:0000256" key="1">
    <source>
        <dbReference type="ARBA" id="ARBA00004651"/>
    </source>
</evidence>
<evidence type="ECO:0000256" key="6">
    <source>
        <dbReference type="SAM" id="Phobius"/>
    </source>
</evidence>
<feature type="transmembrane region" description="Helical" evidence="6">
    <location>
        <begin position="280"/>
        <end position="298"/>
    </location>
</feature>
<comment type="caution">
    <text evidence="7">The sequence shown here is derived from an EMBL/GenBank/DDBJ whole genome shotgun (WGS) entry which is preliminary data.</text>
</comment>
<dbReference type="CDD" id="cd06173">
    <property type="entry name" value="MFS_MefA_like"/>
    <property type="match status" value="1"/>
</dbReference>
<feature type="transmembrane region" description="Helical" evidence="6">
    <location>
        <begin position="341"/>
        <end position="363"/>
    </location>
</feature>
<keyword evidence="4 6" id="KW-1133">Transmembrane helix</keyword>
<evidence type="ECO:0000313" key="7">
    <source>
        <dbReference type="EMBL" id="TCO60713.1"/>
    </source>
</evidence>
<gene>
    <name evidence="7" type="ORF">EV192_103288</name>
</gene>
<keyword evidence="8" id="KW-1185">Reference proteome</keyword>
<dbReference type="InterPro" id="IPR036259">
    <property type="entry name" value="MFS_trans_sf"/>
</dbReference>
<evidence type="ECO:0000256" key="2">
    <source>
        <dbReference type="ARBA" id="ARBA00022475"/>
    </source>
</evidence>
<dbReference type="RefSeq" id="WP_132115899.1">
    <property type="nucleotide sequence ID" value="NZ_SLWS01000003.1"/>
</dbReference>
<feature type="transmembrane region" description="Helical" evidence="6">
    <location>
        <begin position="158"/>
        <end position="191"/>
    </location>
</feature>
<evidence type="ECO:0000313" key="8">
    <source>
        <dbReference type="Proteomes" id="UP000295680"/>
    </source>
</evidence>
<dbReference type="Proteomes" id="UP000295680">
    <property type="component" value="Unassembled WGS sequence"/>
</dbReference>
<feature type="transmembrane region" description="Helical" evidence="6">
    <location>
        <begin position="12"/>
        <end position="37"/>
    </location>
</feature>
<keyword evidence="2" id="KW-1003">Cell membrane</keyword>
<protein>
    <submittedName>
        <fullName evidence="7">Putative MFS family arabinose efflux permease</fullName>
    </submittedName>
</protein>
<feature type="transmembrane region" description="Helical" evidence="6">
    <location>
        <begin position="212"/>
        <end position="233"/>
    </location>
</feature>
<sequence>MTRFAVLRAANFRSFLVGYTTSALGTAMAGVALSFAVLHGTGSLRDLSFVLAARIVPMVLFLLFGGVLGDRFPRRIVMLSADSVRALSQGGLALAFMAGTPTLWLMMTLAAFGGLGEAVFRPSYDGLAPSLVPAAQLPEANALLGLANSTTNVAGPALAGVLLVFLSPAAILLIDAISYVPSIVILLYLRIDSTVTSGSSVLKDLRTGWRTFCSYPWLWTITLQFTLFNLLVWGPYLVLGPASADRHYGGASAWGLVVALYGGGSVIGSLLLMGRRPRRPLIVAVVATYALAMPSATLALRAPLAVVCVAALVAGCGSAIFNTLYLTTVQQRVPPEALSRVMSYIAFGAYSVGPVGLALAGPISDATSISAVLTVGVGWQLVATSAVLAVPAVRRLRRDRPVG</sequence>
<dbReference type="PANTHER" id="PTHR23513:SF11">
    <property type="entry name" value="STAPHYLOFERRIN A TRANSPORTER"/>
    <property type="match status" value="1"/>
</dbReference>
<name>A0A4R2JKZ3_9PSEU</name>
<dbReference type="EMBL" id="SLWS01000003">
    <property type="protein sequence ID" value="TCO60713.1"/>
    <property type="molecule type" value="Genomic_DNA"/>
</dbReference>
<dbReference type="PANTHER" id="PTHR23513">
    <property type="entry name" value="INTEGRAL MEMBRANE EFFLUX PROTEIN-RELATED"/>
    <property type="match status" value="1"/>
</dbReference>
<dbReference type="GO" id="GO:0005886">
    <property type="term" value="C:plasma membrane"/>
    <property type="evidence" value="ECO:0007669"/>
    <property type="project" value="UniProtKB-SubCell"/>
</dbReference>
<keyword evidence="5 6" id="KW-0472">Membrane</keyword>
<feature type="transmembrane region" description="Helical" evidence="6">
    <location>
        <begin position="90"/>
        <end position="115"/>
    </location>
</feature>
<dbReference type="InterPro" id="IPR011701">
    <property type="entry name" value="MFS"/>
</dbReference>
<feature type="transmembrane region" description="Helical" evidence="6">
    <location>
        <begin position="49"/>
        <end position="69"/>
    </location>
</feature>
<comment type="subcellular location">
    <subcellularLocation>
        <location evidence="1">Cell membrane</location>
        <topology evidence="1">Multi-pass membrane protein</topology>
    </subcellularLocation>
</comment>
<keyword evidence="3 6" id="KW-0812">Transmembrane</keyword>
<organism evidence="7 8">
    <name type="scientific">Actinocrispum wychmicini</name>
    <dbReference type="NCBI Taxonomy" id="1213861"/>
    <lineage>
        <taxon>Bacteria</taxon>
        <taxon>Bacillati</taxon>
        <taxon>Actinomycetota</taxon>
        <taxon>Actinomycetes</taxon>
        <taxon>Pseudonocardiales</taxon>
        <taxon>Pseudonocardiaceae</taxon>
        <taxon>Actinocrispum</taxon>
    </lineage>
</organism>
<dbReference type="Pfam" id="PF07690">
    <property type="entry name" value="MFS_1"/>
    <property type="match status" value="1"/>
</dbReference>
<dbReference type="OrthoDB" id="4528313at2"/>
<accession>A0A4R2JKZ3</accession>
<evidence type="ECO:0000256" key="4">
    <source>
        <dbReference type="ARBA" id="ARBA00022989"/>
    </source>
</evidence>
<feature type="transmembrane region" description="Helical" evidence="6">
    <location>
        <begin position="253"/>
        <end position="273"/>
    </location>
</feature>
<proteinExistence type="predicted"/>
<evidence type="ECO:0000256" key="5">
    <source>
        <dbReference type="ARBA" id="ARBA00023136"/>
    </source>
</evidence>
<dbReference type="SUPFAM" id="SSF103473">
    <property type="entry name" value="MFS general substrate transporter"/>
    <property type="match status" value="1"/>
</dbReference>
<evidence type="ECO:0000256" key="3">
    <source>
        <dbReference type="ARBA" id="ARBA00022692"/>
    </source>
</evidence>
<dbReference type="GO" id="GO:0022857">
    <property type="term" value="F:transmembrane transporter activity"/>
    <property type="evidence" value="ECO:0007669"/>
    <property type="project" value="InterPro"/>
</dbReference>